<dbReference type="PROSITE" id="PS50968">
    <property type="entry name" value="BIOTINYL_LIPOYL"/>
    <property type="match status" value="1"/>
</dbReference>
<keyword evidence="3 6" id="KW-0808">Transferase</keyword>
<dbReference type="InterPro" id="IPR023213">
    <property type="entry name" value="CAT-like_dom_sf"/>
</dbReference>
<dbReference type="OrthoDB" id="9805770at2"/>
<accession>A0A1H4B5R7</accession>
<dbReference type="PROSITE" id="PS00189">
    <property type="entry name" value="LIPOYL"/>
    <property type="match status" value="1"/>
</dbReference>
<dbReference type="SUPFAM" id="SSF52777">
    <property type="entry name" value="CoA-dependent acyltransferases"/>
    <property type="match status" value="1"/>
</dbReference>
<name>A0A1H4B5R7_9ACTO</name>
<dbReference type="GO" id="GO:0016407">
    <property type="term" value="F:acetyltransferase activity"/>
    <property type="evidence" value="ECO:0007669"/>
    <property type="project" value="TreeGrafter"/>
</dbReference>
<dbReference type="RefSeq" id="WP_092564663.1">
    <property type="nucleotide sequence ID" value="NZ_FNQV01000009.1"/>
</dbReference>
<keyword evidence="11" id="KW-1185">Reference proteome</keyword>
<evidence type="ECO:0000256" key="7">
    <source>
        <dbReference type="SAM" id="MobiDB-lite"/>
    </source>
</evidence>
<dbReference type="Gene3D" id="2.40.50.100">
    <property type="match status" value="1"/>
</dbReference>
<dbReference type="InterPro" id="IPR001078">
    <property type="entry name" value="2-oxoacid_DH_actylTfrase"/>
</dbReference>
<gene>
    <name evidence="10" type="ORF">SAMN02910418_01579</name>
</gene>
<dbReference type="PROSITE" id="PS51826">
    <property type="entry name" value="PSBD"/>
    <property type="match status" value="1"/>
</dbReference>
<dbReference type="EC" id="2.3.1.-" evidence="6"/>
<evidence type="ECO:0000313" key="10">
    <source>
        <dbReference type="EMBL" id="SEA43553.1"/>
    </source>
</evidence>
<dbReference type="InterPro" id="IPR036625">
    <property type="entry name" value="E3-bd_dom_sf"/>
</dbReference>
<sequence>MAQTVVMPQAGNTVESCILVSWNVAVGDSVEASTVLCEAETDKSTIDVESGVSGTVLALLAEEGDEVPVKAPIILIGNADENAEAALKELGIEPQTTGEAGEVDESSEDPLTPEADEAATTSEPVAPEAAERPAPVAGAPASPRARGRASHEGIDLDSVSGTGPHGRIIEQDVVAAAASGRGASAAVKASGEYRPGEVQGTGLGGRVRRSDLEGAAEPAAACPAATGRDYPGATTQTPLKGVRKLIADRMRNALETSAQLSYTTSANAAALLALRARFKNSDPALGYSAITIGDLVCFATVKTLASHSVLNAHLEGGTLTEFAAVHLGLAVDTPRGLLVPTIRNASAMGIRELSATTKDLASQAIGGKIDPELLSGATFTVSNLGAFGIESFAPIINVPQTGILGVNTISPRATTDAEGNVVVEQRIGFSLTADHQVVDGADAARFLRDLVAAIENIDLTVIG</sequence>
<dbReference type="GO" id="GO:0031405">
    <property type="term" value="F:lipoic acid binding"/>
    <property type="evidence" value="ECO:0007669"/>
    <property type="project" value="TreeGrafter"/>
</dbReference>
<keyword evidence="10" id="KW-0670">Pyruvate</keyword>
<dbReference type="InterPro" id="IPR000089">
    <property type="entry name" value="Biotin_lipoyl"/>
</dbReference>
<evidence type="ECO:0000256" key="6">
    <source>
        <dbReference type="RuleBase" id="RU003423"/>
    </source>
</evidence>
<feature type="region of interest" description="Disordered" evidence="7">
    <location>
        <begin position="93"/>
        <end position="165"/>
    </location>
</feature>
<evidence type="ECO:0000256" key="2">
    <source>
        <dbReference type="ARBA" id="ARBA00007317"/>
    </source>
</evidence>
<evidence type="ECO:0000259" key="8">
    <source>
        <dbReference type="PROSITE" id="PS50968"/>
    </source>
</evidence>
<evidence type="ECO:0000256" key="1">
    <source>
        <dbReference type="ARBA" id="ARBA00001938"/>
    </source>
</evidence>
<dbReference type="SUPFAM" id="SSF51230">
    <property type="entry name" value="Single hybrid motif"/>
    <property type="match status" value="1"/>
</dbReference>
<dbReference type="InterPro" id="IPR003016">
    <property type="entry name" value="2-oxoA_DH_lipoyl-BS"/>
</dbReference>
<evidence type="ECO:0000256" key="5">
    <source>
        <dbReference type="ARBA" id="ARBA00023315"/>
    </source>
</evidence>
<dbReference type="Gene3D" id="3.30.559.10">
    <property type="entry name" value="Chloramphenicol acetyltransferase-like domain"/>
    <property type="match status" value="1"/>
</dbReference>
<dbReference type="Pfam" id="PF02817">
    <property type="entry name" value="E3_binding"/>
    <property type="match status" value="1"/>
</dbReference>
<comment type="similarity">
    <text evidence="2 6">Belongs to the 2-oxoacid dehydrogenase family.</text>
</comment>
<dbReference type="InterPro" id="IPR011053">
    <property type="entry name" value="Single_hybrid_motif"/>
</dbReference>
<dbReference type="Gene3D" id="4.10.320.10">
    <property type="entry name" value="E3-binding domain"/>
    <property type="match status" value="1"/>
</dbReference>
<evidence type="ECO:0000256" key="4">
    <source>
        <dbReference type="ARBA" id="ARBA00022823"/>
    </source>
</evidence>
<reference evidence="11" key="1">
    <citation type="submission" date="2016-10" db="EMBL/GenBank/DDBJ databases">
        <authorList>
            <person name="Varghese N."/>
            <person name="Submissions S."/>
        </authorList>
    </citation>
    <scope>NUCLEOTIDE SEQUENCE [LARGE SCALE GENOMIC DNA]</scope>
    <source>
        <strain evidence="11">KPR-1</strain>
    </source>
</reference>
<feature type="compositionally biased region" description="Low complexity" evidence="7">
    <location>
        <begin position="123"/>
        <end position="144"/>
    </location>
</feature>
<feature type="region of interest" description="Disordered" evidence="7">
    <location>
        <begin position="186"/>
        <end position="205"/>
    </location>
</feature>
<dbReference type="GO" id="GO:0005737">
    <property type="term" value="C:cytoplasm"/>
    <property type="evidence" value="ECO:0007669"/>
    <property type="project" value="TreeGrafter"/>
</dbReference>
<feature type="domain" description="Peripheral subunit-binding (PSBD)" evidence="9">
    <location>
        <begin position="140"/>
        <end position="177"/>
    </location>
</feature>
<keyword evidence="5 6" id="KW-0012">Acyltransferase</keyword>
<evidence type="ECO:0000313" key="11">
    <source>
        <dbReference type="Proteomes" id="UP000199288"/>
    </source>
</evidence>
<evidence type="ECO:0000256" key="3">
    <source>
        <dbReference type="ARBA" id="ARBA00022679"/>
    </source>
</evidence>
<dbReference type="Pfam" id="PF00198">
    <property type="entry name" value="2-oxoacid_dh"/>
    <property type="match status" value="1"/>
</dbReference>
<dbReference type="PANTHER" id="PTHR43178:SF5">
    <property type="entry name" value="LIPOAMIDE ACYLTRANSFERASE COMPONENT OF BRANCHED-CHAIN ALPHA-KETO ACID DEHYDROGENASE COMPLEX, MITOCHONDRIAL"/>
    <property type="match status" value="1"/>
</dbReference>
<proteinExistence type="inferred from homology"/>
<dbReference type="InterPro" id="IPR004167">
    <property type="entry name" value="PSBD"/>
</dbReference>
<dbReference type="EMBL" id="FNQV01000009">
    <property type="protein sequence ID" value="SEA43553.1"/>
    <property type="molecule type" value="Genomic_DNA"/>
</dbReference>
<dbReference type="AlphaFoldDB" id="A0A1H4B5R7"/>
<dbReference type="InterPro" id="IPR050743">
    <property type="entry name" value="2-oxoacid_DH_E2_comp"/>
</dbReference>
<organism evidence="10 11">
    <name type="scientific">Bowdeniella nasicola</name>
    <dbReference type="NCBI Taxonomy" id="208480"/>
    <lineage>
        <taxon>Bacteria</taxon>
        <taxon>Bacillati</taxon>
        <taxon>Actinomycetota</taxon>
        <taxon>Actinomycetes</taxon>
        <taxon>Actinomycetales</taxon>
        <taxon>Actinomycetaceae</taxon>
        <taxon>Bowdeniella</taxon>
    </lineage>
</organism>
<dbReference type="Proteomes" id="UP000199288">
    <property type="component" value="Unassembled WGS sequence"/>
</dbReference>
<feature type="domain" description="Lipoyl-binding" evidence="8">
    <location>
        <begin position="2"/>
        <end position="77"/>
    </location>
</feature>
<keyword evidence="4 6" id="KW-0450">Lipoyl</keyword>
<dbReference type="Pfam" id="PF00364">
    <property type="entry name" value="Biotin_lipoyl"/>
    <property type="match status" value="1"/>
</dbReference>
<protein>
    <recommendedName>
        <fullName evidence="6">Dihydrolipoamide acetyltransferase component of pyruvate dehydrogenase complex</fullName>
        <ecNumber evidence="6">2.3.1.-</ecNumber>
    </recommendedName>
</protein>
<comment type="cofactor">
    <cofactor evidence="1 6">
        <name>(R)-lipoate</name>
        <dbReference type="ChEBI" id="CHEBI:83088"/>
    </cofactor>
</comment>
<evidence type="ECO:0000259" key="9">
    <source>
        <dbReference type="PROSITE" id="PS51826"/>
    </source>
</evidence>
<dbReference type="CDD" id="cd06849">
    <property type="entry name" value="lipoyl_domain"/>
    <property type="match status" value="1"/>
</dbReference>
<dbReference type="PANTHER" id="PTHR43178">
    <property type="entry name" value="DIHYDROLIPOAMIDE ACETYLTRANSFERASE COMPONENT OF PYRUVATE DEHYDROGENASE COMPLEX"/>
    <property type="match status" value="1"/>
</dbReference>
<dbReference type="SUPFAM" id="SSF47005">
    <property type="entry name" value="Peripheral subunit-binding domain of 2-oxo acid dehydrogenase complex"/>
    <property type="match status" value="1"/>
</dbReference>